<reference evidence="1 2" key="1">
    <citation type="submission" date="2021-01" db="EMBL/GenBank/DDBJ databases">
        <title>Whole genome shotgun sequence of Actinoplanes durhamensis NBRC 14914.</title>
        <authorList>
            <person name="Komaki H."/>
            <person name="Tamura T."/>
        </authorList>
    </citation>
    <scope>NUCLEOTIDE SEQUENCE [LARGE SCALE GENOMIC DNA]</scope>
    <source>
        <strain evidence="1 2">NBRC 14914</strain>
    </source>
</reference>
<dbReference type="Proteomes" id="UP000637628">
    <property type="component" value="Unassembled WGS sequence"/>
</dbReference>
<evidence type="ECO:0000313" key="2">
    <source>
        <dbReference type="Proteomes" id="UP000637628"/>
    </source>
</evidence>
<name>A0ABQ3YZL9_9ACTN</name>
<organism evidence="1 2">
    <name type="scientific">Paractinoplanes durhamensis</name>
    <dbReference type="NCBI Taxonomy" id="113563"/>
    <lineage>
        <taxon>Bacteria</taxon>
        <taxon>Bacillati</taxon>
        <taxon>Actinomycetota</taxon>
        <taxon>Actinomycetes</taxon>
        <taxon>Micromonosporales</taxon>
        <taxon>Micromonosporaceae</taxon>
        <taxon>Paractinoplanes</taxon>
    </lineage>
</organism>
<dbReference type="RefSeq" id="WP_203728739.1">
    <property type="nucleotide sequence ID" value="NZ_BAAATX010000010.1"/>
</dbReference>
<dbReference type="EMBL" id="BOML01000035">
    <property type="protein sequence ID" value="GIE03020.1"/>
    <property type="molecule type" value="Genomic_DNA"/>
</dbReference>
<sequence>MLNERLRLLRLLPRGGRGLTVALVALQLVRSVLPAGPAVAVGRLTAALFGQGSGQVAAVMAAGGSYAELYRLPERAYQ</sequence>
<comment type="caution">
    <text evidence="1">The sequence shown here is derived from an EMBL/GenBank/DDBJ whole genome shotgun (WGS) entry which is preliminary data.</text>
</comment>
<protein>
    <submittedName>
        <fullName evidence="1">Uncharacterized protein</fullName>
    </submittedName>
</protein>
<evidence type="ECO:0000313" key="1">
    <source>
        <dbReference type="EMBL" id="GIE03020.1"/>
    </source>
</evidence>
<gene>
    <name evidence="1" type="ORF">Adu01nite_43700</name>
</gene>
<keyword evidence="2" id="KW-1185">Reference proteome</keyword>
<proteinExistence type="predicted"/>
<accession>A0ABQ3YZL9</accession>